<dbReference type="SUPFAM" id="SSF49265">
    <property type="entry name" value="Fibronectin type III"/>
    <property type="match status" value="1"/>
</dbReference>
<keyword evidence="5" id="KW-1185">Reference proteome</keyword>
<dbReference type="Gene3D" id="2.60.40.10">
    <property type="entry name" value="Immunoglobulins"/>
    <property type="match status" value="1"/>
</dbReference>
<feature type="domain" description="Fibronectin type-III" evidence="3">
    <location>
        <begin position="133"/>
        <end position="238"/>
    </location>
</feature>
<evidence type="ECO:0000256" key="1">
    <source>
        <dbReference type="SAM" id="MobiDB-lite"/>
    </source>
</evidence>
<dbReference type="EMBL" id="CASHTH010003973">
    <property type="protein sequence ID" value="CAI8051911.1"/>
    <property type="molecule type" value="Genomic_DNA"/>
</dbReference>
<evidence type="ECO:0000256" key="2">
    <source>
        <dbReference type="SAM" id="Phobius"/>
    </source>
</evidence>
<evidence type="ECO:0000313" key="4">
    <source>
        <dbReference type="EMBL" id="CAI8051911.1"/>
    </source>
</evidence>
<dbReference type="Proteomes" id="UP001174909">
    <property type="component" value="Unassembled WGS sequence"/>
</dbReference>
<keyword evidence="2" id="KW-0472">Membrane</keyword>
<reference evidence="4" key="1">
    <citation type="submission" date="2023-03" db="EMBL/GenBank/DDBJ databases">
        <authorList>
            <person name="Steffen K."/>
            <person name="Cardenas P."/>
        </authorList>
    </citation>
    <scope>NUCLEOTIDE SEQUENCE</scope>
</reference>
<proteinExistence type="predicted"/>
<comment type="caution">
    <text evidence="4">The sequence shown here is derived from an EMBL/GenBank/DDBJ whole genome shotgun (WGS) entry which is preliminary data.</text>
</comment>
<gene>
    <name evidence="4" type="ORF">GBAR_LOCUS28406</name>
</gene>
<keyword evidence="2" id="KW-0812">Transmembrane</keyword>
<evidence type="ECO:0000313" key="5">
    <source>
        <dbReference type="Proteomes" id="UP001174909"/>
    </source>
</evidence>
<dbReference type="SMART" id="SM00060">
    <property type="entry name" value="FN3"/>
    <property type="match status" value="1"/>
</dbReference>
<dbReference type="InterPro" id="IPR003961">
    <property type="entry name" value="FN3_dom"/>
</dbReference>
<name>A0AA35XGY5_GEOBA</name>
<keyword evidence="2" id="KW-1133">Transmembrane helix</keyword>
<sequence length="470" mass="51387">MVVDRASTRSYSGVLSAVVFFINYCSGPCIGQEILHAPDNNTVFLNQPAVFVCETDGGFPGWKVNGSILEDLSPELRSKLQVTGYNTAEGSRVENLTIPAQVDYNGTNIQCLVIKLDGTTAQSKNYSMRIQGPLSAVAGLRAISSTSSVTILWRAPFSLDVTGVDPDIWYSVLIYNVTDENNPTAILCTDCINITETHYTFTPDYLSPCHVYNFSVIPLNGAGQGESNCNLTGYFHEDISILGVNIFIRKKTPKNNMYLVEIETHSQVICKKAAKVPLIVHYSSTQTHCPPVLSVEASELTPDKETLLIKSEVALGRDCDYTVHLTSRNGAGDTNSTGTLSMSTRVLRVEVEELEGEVVVSSSVTNQLSLTDGMTRSLVHPNGPNPWSAEGIGVGACVGAVITCILFVVGMIIVKVLKIQRERRKEAESSCFKNVTMEKNMAYELHKPQPRRKGHTAPQQALNPIYEDLK</sequence>
<organism evidence="4 5">
    <name type="scientific">Geodia barretti</name>
    <name type="common">Barrett's horny sponge</name>
    <dbReference type="NCBI Taxonomy" id="519541"/>
    <lineage>
        <taxon>Eukaryota</taxon>
        <taxon>Metazoa</taxon>
        <taxon>Porifera</taxon>
        <taxon>Demospongiae</taxon>
        <taxon>Heteroscleromorpha</taxon>
        <taxon>Tetractinellida</taxon>
        <taxon>Astrophorina</taxon>
        <taxon>Geodiidae</taxon>
        <taxon>Geodia</taxon>
    </lineage>
</organism>
<dbReference type="InterPro" id="IPR013783">
    <property type="entry name" value="Ig-like_fold"/>
</dbReference>
<dbReference type="InterPro" id="IPR036116">
    <property type="entry name" value="FN3_sf"/>
</dbReference>
<feature type="transmembrane region" description="Helical" evidence="2">
    <location>
        <begin position="392"/>
        <end position="414"/>
    </location>
</feature>
<dbReference type="PROSITE" id="PS50853">
    <property type="entry name" value="FN3"/>
    <property type="match status" value="1"/>
</dbReference>
<feature type="region of interest" description="Disordered" evidence="1">
    <location>
        <begin position="447"/>
        <end position="470"/>
    </location>
</feature>
<evidence type="ECO:0000259" key="3">
    <source>
        <dbReference type="PROSITE" id="PS50853"/>
    </source>
</evidence>
<accession>A0AA35XGY5</accession>
<dbReference type="AlphaFoldDB" id="A0AA35XGY5"/>
<protein>
    <recommendedName>
        <fullName evidence="3">Fibronectin type-III domain-containing protein</fullName>
    </recommendedName>
</protein>